<protein>
    <submittedName>
        <fullName evidence="8">Cytochrome P450</fullName>
    </submittedName>
</protein>
<dbReference type="GO" id="GO:0004497">
    <property type="term" value="F:monooxygenase activity"/>
    <property type="evidence" value="ECO:0007669"/>
    <property type="project" value="UniProtKB-KW"/>
</dbReference>
<dbReference type="PRINTS" id="PR00463">
    <property type="entry name" value="EP450I"/>
</dbReference>
<dbReference type="Pfam" id="PF00067">
    <property type="entry name" value="p450"/>
    <property type="match status" value="1"/>
</dbReference>
<accession>A0A8I2YZ67</accession>
<proteinExistence type="inferred from homology"/>
<dbReference type="AlphaFoldDB" id="A0A8I2YZ67"/>
<dbReference type="GO" id="GO:0005506">
    <property type="term" value="F:iron ion binding"/>
    <property type="evidence" value="ECO:0007669"/>
    <property type="project" value="InterPro"/>
</dbReference>
<dbReference type="CDD" id="cd11041">
    <property type="entry name" value="CYP503A1-like"/>
    <property type="match status" value="1"/>
</dbReference>
<keyword evidence="6 7" id="KW-0349">Heme</keyword>
<evidence type="ECO:0000256" key="3">
    <source>
        <dbReference type="ARBA" id="ARBA00022723"/>
    </source>
</evidence>
<evidence type="ECO:0000256" key="2">
    <source>
        <dbReference type="ARBA" id="ARBA00010617"/>
    </source>
</evidence>
<comment type="caution">
    <text evidence="8">The sequence shown here is derived from an EMBL/GenBank/DDBJ whole genome shotgun (WGS) entry which is preliminary data.</text>
</comment>
<keyword evidence="3 6" id="KW-0479">Metal-binding</keyword>
<dbReference type="PROSITE" id="PS00086">
    <property type="entry name" value="CYTOCHROME_P450"/>
    <property type="match status" value="1"/>
</dbReference>
<dbReference type="GO" id="GO:0016705">
    <property type="term" value="F:oxidoreductase activity, acting on paired donors, with incorporation or reduction of molecular oxygen"/>
    <property type="evidence" value="ECO:0007669"/>
    <property type="project" value="InterPro"/>
</dbReference>
<dbReference type="InterPro" id="IPR017972">
    <property type="entry name" value="Cyt_P450_CS"/>
</dbReference>
<evidence type="ECO:0000256" key="7">
    <source>
        <dbReference type="RuleBase" id="RU000461"/>
    </source>
</evidence>
<dbReference type="OrthoDB" id="1844152at2759"/>
<keyword evidence="5 6" id="KW-0408">Iron</keyword>
<dbReference type="InterPro" id="IPR002401">
    <property type="entry name" value="Cyt_P450_E_grp-I"/>
</dbReference>
<evidence type="ECO:0000313" key="8">
    <source>
        <dbReference type="EMBL" id="KAG6380639.1"/>
    </source>
</evidence>
<evidence type="ECO:0000256" key="4">
    <source>
        <dbReference type="ARBA" id="ARBA00023002"/>
    </source>
</evidence>
<gene>
    <name evidence="8" type="ORF">JVT61DRAFT_5005</name>
</gene>
<comment type="cofactor">
    <cofactor evidence="1 6">
        <name>heme</name>
        <dbReference type="ChEBI" id="CHEBI:30413"/>
    </cofactor>
</comment>
<reference evidence="8" key="1">
    <citation type="submission" date="2021-03" db="EMBL/GenBank/DDBJ databases">
        <title>Evolutionary innovations through gain and loss of genes in the ectomycorrhizal Boletales.</title>
        <authorList>
            <person name="Wu G."/>
            <person name="Miyauchi S."/>
            <person name="Morin E."/>
            <person name="Yang Z.-L."/>
            <person name="Xu J."/>
            <person name="Martin F.M."/>
        </authorList>
    </citation>
    <scope>NUCLEOTIDE SEQUENCE</scope>
    <source>
        <strain evidence="8">BR01</strain>
    </source>
</reference>
<evidence type="ECO:0000256" key="6">
    <source>
        <dbReference type="PIRSR" id="PIRSR602401-1"/>
    </source>
</evidence>
<dbReference type="SUPFAM" id="SSF48264">
    <property type="entry name" value="Cytochrome P450"/>
    <property type="match status" value="1"/>
</dbReference>
<evidence type="ECO:0000256" key="1">
    <source>
        <dbReference type="ARBA" id="ARBA00001971"/>
    </source>
</evidence>
<name>A0A8I2YZ67_9AGAM</name>
<keyword evidence="9" id="KW-1185">Reference proteome</keyword>
<dbReference type="PANTHER" id="PTHR46206">
    <property type="entry name" value="CYTOCHROME P450"/>
    <property type="match status" value="1"/>
</dbReference>
<evidence type="ECO:0000313" key="9">
    <source>
        <dbReference type="Proteomes" id="UP000683000"/>
    </source>
</evidence>
<dbReference type="GO" id="GO:0020037">
    <property type="term" value="F:heme binding"/>
    <property type="evidence" value="ECO:0007669"/>
    <property type="project" value="InterPro"/>
</dbReference>
<keyword evidence="7" id="KW-0503">Monooxygenase</keyword>
<dbReference type="Gene3D" id="1.10.630.10">
    <property type="entry name" value="Cytochrome P450"/>
    <property type="match status" value="1"/>
</dbReference>
<sequence>MSCKRCERQLQQKSNCSFRSDRYFDNAGTAAELCIYYYLPATVSGVTCGAIGLVAAITLVSKLSHGPNLDAIPAVGSSGWLGSWWAGIKYLTNAQSVIQEGYEKYKFQGAPFKVAGPNSWTVFLSSREHVDELARATNVFSLSDATNDQIQIEYLLGRDVYLNPYHVGVISLRLIRNLEALYPDIRDEIVTSFTEFLDLRGNEWKSVSPLSIVQKVACRTSNRVFVGLPLCRDPDWINLNIQCTADVIAGGVIIGLFPKFMRPLASRLLTKVPQCLRRGETLVGPMIKERLRYLDQYGREWDNKPNDLLSWLMDEAEDAELTMERLSTRVLTVNFAAIHGFTQALIYLAANPQYIQPLREEVEGIVEQEGWSKVAVDKMRKVDSFLKECLRFEGMLMASLSRKALKDFTFSDGTFIPKGTSVAVPSLSLHHDKTYYEDPDAFKPFRFAEIHDKDGNRVNDQLTSTSVEYLPFGHGRHACPGRFFAATELKLMLAHVVVTYDVKLEDNATYPPSRHIGTFITVNPRAEVVFRNRAD</sequence>
<dbReference type="EMBL" id="JAGFBS010000002">
    <property type="protein sequence ID" value="KAG6380639.1"/>
    <property type="molecule type" value="Genomic_DNA"/>
</dbReference>
<keyword evidence="4 7" id="KW-0560">Oxidoreductase</keyword>
<evidence type="ECO:0000256" key="5">
    <source>
        <dbReference type="ARBA" id="ARBA00023004"/>
    </source>
</evidence>
<dbReference type="InterPro" id="IPR036396">
    <property type="entry name" value="Cyt_P450_sf"/>
</dbReference>
<feature type="binding site" description="axial binding residue" evidence="6">
    <location>
        <position position="479"/>
    </location>
    <ligand>
        <name>heme</name>
        <dbReference type="ChEBI" id="CHEBI:30413"/>
    </ligand>
    <ligandPart>
        <name>Fe</name>
        <dbReference type="ChEBI" id="CHEBI:18248"/>
    </ligandPart>
</feature>
<dbReference type="Proteomes" id="UP000683000">
    <property type="component" value="Unassembled WGS sequence"/>
</dbReference>
<dbReference type="InterPro" id="IPR001128">
    <property type="entry name" value="Cyt_P450"/>
</dbReference>
<comment type="similarity">
    <text evidence="2 7">Belongs to the cytochrome P450 family.</text>
</comment>
<organism evidence="8 9">
    <name type="scientific">Boletus reticuloceps</name>
    <dbReference type="NCBI Taxonomy" id="495285"/>
    <lineage>
        <taxon>Eukaryota</taxon>
        <taxon>Fungi</taxon>
        <taxon>Dikarya</taxon>
        <taxon>Basidiomycota</taxon>
        <taxon>Agaricomycotina</taxon>
        <taxon>Agaricomycetes</taxon>
        <taxon>Agaricomycetidae</taxon>
        <taxon>Boletales</taxon>
        <taxon>Boletineae</taxon>
        <taxon>Boletaceae</taxon>
        <taxon>Boletoideae</taxon>
        <taxon>Boletus</taxon>
    </lineage>
</organism>